<organism evidence="3 4">
    <name type="scientific">Podarcis lilfordi</name>
    <name type="common">Lilford's wall lizard</name>
    <dbReference type="NCBI Taxonomy" id="74358"/>
    <lineage>
        <taxon>Eukaryota</taxon>
        <taxon>Metazoa</taxon>
        <taxon>Chordata</taxon>
        <taxon>Craniata</taxon>
        <taxon>Vertebrata</taxon>
        <taxon>Euteleostomi</taxon>
        <taxon>Lepidosauria</taxon>
        <taxon>Squamata</taxon>
        <taxon>Bifurcata</taxon>
        <taxon>Unidentata</taxon>
        <taxon>Episquamata</taxon>
        <taxon>Laterata</taxon>
        <taxon>Lacertibaenia</taxon>
        <taxon>Lacertidae</taxon>
        <taxon>Podarcis</taxon>
    </lineage>
</organism>
<keyword evidence="1" id="KW-0472">Membrane</keyword>
<gene>
    <name evidence="3" type="ORF">PODLI_1B002680</name>
</gene>
<keyword evidence="4" id="KW-1185">Reference proteome</keyword>
<evidence type="ECO:0000256" key="1">
    <source>
        <dbReference type="SAM" id="Phobius"/>
    </source>
</evidence>
<evidence type="ECO:0008006" key="5">
    <source>
        <dbReference type="Google" id="ProtNLM"/>
    </source>
</evidence>
<evidence type="ECO:0000313" key="3">
    <source>
        <dbReference type="EMBL" id="CAI5766241.1"/>
    </source>
</evidence>
<dbReference type="AlphaFoldDB" id="A0AA35NVZ5"/>
<dbReference type="PANTHER" id="PTHR28613">
    <property type="entry name" value="SI:CH211-232M10.4-RELATED"/>
    <property type="match status" value="1"/>
</dbReference>
<keyword evidence="1" id="KW-0812">Transmembrane</keyword>
<dbReference type="PANTHER" id="PTHR28613:SF2">
    <property type="entry name" value="TRANSMEMBRANE PROTEIN 238-LIKE"/>
    <property type="match status" value="1"/>
</dbReference>
<sequence length="173" mass="17757">MGHARCGHCAVFLVAALVLDGAGLALVLAGAVGRPMVDGIPLEDFLVLTGSLLLALSLLCWLFWYSGNLRGVPAEELQIGVRPAADAAAAAAGTTQPRRRQSLLRLAAKLSERLSQRRRPAPAPCAPLGSGLPAKATRGAAAVGAAAGSLELSCLRPAAPLEQGPARTQERLV</sequence>
<dbReference type="Proteomes" id="UP001178461">
    <property type="component" value="Chromosome 2"/>
</dbReference>
<feature type="transmembrane region" description="Helical" evidence="1">
    <location>
        <begin position="45"/>
        <end position="64"/>
    </location>
</feature>
<accession>A0AA35NVZ5</accession>
<dbReference type="Pfam" id="PF15125">
    <property type="entry name" value="TMEM238"/>
    <property type="match status" value="1"/>
</dbReference>
<reference evidence="3" key="1">
    <citation type="submission" date="2022-12" db="EMBL/GenBank/DDBJ databases">
        <authorList>
            <person name="Alioto T."/>
            <person name="Alioto T."/>
            <person name="Gomez Garrido J."/>
        </authorList>
    </citation>
    <scope>NUCLEOTIDE SEQUENCE</scope>
</reference>
<protein>
    <recommendedName>
        <fullName evidence="5">Transmembrane protein 238</fullName>
    </recommendedName>
</protein>
<evidence type="ECO:0000313" key="4">
    <source>
        <dbReference type="Proteomes" id="UP001178461"/>
    </source>
</evidence>
<proteinExistence type="predicted"/>
<dbReference type="InterPro" id="IPR029365">
    <property type="entry name" value="TMEM238"/>
</dbReference>
<name>A0AA35NVZ5_9SAUR</name>
<dbReference type="EMBL" id="OX395127">
    <property type="protein sequence ID" value="CAI5766241.1"/>
    <property type="molecule type" value="Genomic_DNA"/>
</dbReference>
<keyword evidence="1" id="KW-1133">Transmembrane helix</keyword>
<feature type="chain" id="PRO_5041470819" description="Transmembrane protein 238" evidence="2">
    <location>
        <begin position="26"/>
        <end position="173"/>
    </location>
</feature>
<evidence type="ECO:0000256" key="2">
    <source>
        <dbReference type="SAM" id="SignalP"/>
    </source>
</evidence>
<keyword evidence="2" id="KW-0732">Signal</keyword>
<feature type="signal peptide" evidence="2">
    <location>
        <begin position="1"/>
        <end position="25"/>
    </location>
</feature>